<dbReference type="PANTHER" id="PTHR33445">
    <property type="entry name" value="ATP SYNTHASE SUBUNIT B', CHLOROPLASTIC"/>
    <property type="match status" value="1"/>
</dbReference>
<feature type="coiled-coil region" evidence="14">
    <location>
        <begin position="52"/>
        <end position="112"/>
    </location>
</feature>
<sequence length="252" mass="27786">MSIDWITVGAQIVNFLVLVWLLKRFLYRPILDGIDAREAEITARMGEAAQIEAAAQQQKAEYEERIEALQASRAETLEAARQEAEKERNAMLTEARRQMDHEQAERAAQRAEDARAFRAELQKSAAEALLSLTRKALTDLADETLERRIVARAAARLPEVTDRLRGDAKQAVALTRDPLPEEVRAHLRDALDAVAPGAALSFETDPVRSPGLSLTLGSVQVDWTIGDYLEDLEAMLDESTNGVSAGDPRDAG</sequence>
<comment type="function">
    <text evidence="10 13">F(1)F(0) ATP synthase produces ATP from ADP in the presence of a proton or sodium gradient. F-type ATPases consist of two structural domains, F(1) containing the extramembraneous catalytic core and F(0) containing the membrane proton channel, linked together by a central stalk and a peripheral stalk. During catalysis, ATP synthesis in the catalytic domain of F(1) is coupled via a rotary mechanism of the central stalk subunits to proton translocation.</text>
</comment>
<evidence type="ECO:0000256" key="5">
    <source>
        <dbReference type="ARBA" id="ARBA00022781"/>
    </source>
</evidence>
<evidence type="ECO:0000256" key="8">
    <source>
        <dbReference type="ARBA" id="ARBA00023136"/>
    </source>
</evidence>
<keyword evidence="2 13" id="KW-0813">Transport</keyword>
<evidence type="ECO:0000256" key="3">
    <source>
        <dbReference type="ARBA" id="ARBA00022547"/>
    </source>
</evidence>
<dbReference type="Pfam" id="PF00430">
    <property type="entry name" value="ATP-synt_B"/>
    <property type="match status" value="1"/>
</dbReference>
<feature type="transmembrane region" description="Helical" evidence="13">
    <location>
        <begin position="6"/>
        <end position="22"/>
    </location>
</feature>
<dbReference type="Proteomes" id="UP000324252">
    <property type="component" value="Unassembled WGS sequence"/>
</dbReference>
<comment type="subcellular location">
    <subcellularLocation>
        <location evidence="13">Cell membrane</location>
        <topology evidence="13">Single-pass membrane protein</topology>
    </subcellularLocation>
    <subcellularLocation>
        <location evidence="12">Endomembrane system</location>
        <topology evidence="12">Single-pass membrane protein</topology>
    </subcellularLocation>
</comment>
<organism evidence="15 16">
    <name type="scientific">Lutimaribacter pacificus</name>
    <dbReference type="NCBI Taxonomy" id="391948"/>
    <lineage>
        <taxon>Bacteria</taxon>
        <taxon>Pseudomonadati</taxon>
        <taxon>Pseudomonadota</taxon>
        <taxon>Alphaproteobacteria</taxon>
        <taxon>Rhodobacterales</taxon>
        <taxon>Roseobacteraceae</taxon>
        <taxon>Lutimaribacter</taxon>
    </lineage>
</organism>
<evidence type="ECO:0000256" key="1">
    <source>
        <dbReference type="ARBA" id="ARBA00005513"/>
    </source>
</evidence>
<dbReference type="GO" id="GO:0046933">
    <property type="term" value="F:proton-transporting ATP synthase activity, rotational mechanism"/>
    <property type="evidence" value="ECO:0007669"/>
    <property type="project" value="UniProtKB-UniRule"/>
</dbReference>
<dbReference type="PANTHER" id="PTHR33445:SF2">
    <property type="entry name" value="ATP SYNTHASE SUBUNIT B', CHLOROPLASTIC"/>
    <property type="match status" value="1"/>
</dbReference>
<name>A0A1H0CFY2_9RHOB</name>
<keyword evidence="9 13" id="KW-0066">ATP synthesis</keyword>
<comment type="subunit">
    <text evidence="13">F-type ATPases have 2 components, F(1) - the catalytic core - and F(0) - the membrane proton channel. F(1) has five subunits: alpha(3), beta(3), gamma(1), delta(1), epsilon(1). F(0) has three main subunits: a(1), b(2) and c(10-14). The alpha and beta chains form an alternating ring which encloses part of the gamma chain. F(1) is attached to F(0) by a central stalk formed by the gamma and epsilon chains, while a peripheral stalk is formed by the delta and b chains.</text>
</comment>
<keyword evidence="4 13" id="KW-0812">Transmembrane</keyword>
<dbReference type="InterPro" id="IPR050059">
    <property type="entry name" value="ATP_synthase_B_chain"/>
</dbReference>
<protein>
    <recommendedName>
        <fullName evidence="13">ATP synthase subunit b</fullName>
    </recommendedName>
    <alternativeName>
        <fullName evidence="13">ATP synthase F(0) sector subunit b</fullName>
    </alternativeName>
    <alternativeName>
        <fullName evidence="13">ATPase subunit I</fullName>
    </alternativeName>
    <alternativeName>
        <fullName evidence="13">F-type ATPase subunit b</fullName>
        <shortName evidence="13">F-ATPase subunit b</shortName>
    </alternativeName>
</protein>
<evidence type="ECO:0000313" key="16">
    <source>
        <dbReference type="Proteomes" id="UP000324252"/>
    </source>
</evidence>
<evidence type="ECO:0000256" key="11">
    <source>
        <dbReference type="ARBA" id="ARBA00025614"/>
    </source>
</evidence>
<keyword evidence="3 13" id="KW-0138">CF(0)</keyword>
<comment type="similarity">
    <text evidence="1 13">Belongs to the ATPase B chain family.</text>
</comment>
<evidence type="ECO:0000256" key="9">
    <source>
        <dbReference type="ARBA" id="ARBA00023310"/>
    </source>
</evidence>
<dbReference type="RefSeq" id="WP_149786800.1">
    <property type="nucleotide sequence ID" value="NZ_FNIO01000001.1"/>
</dbReference>
<evidence type="ECO:0000256" key="14">
    <source>
        <dbReference type="SAM" id="Coils"/>
    </source>
</evidence>
<evidence type="ECO:0000256" key="12">
    <source>
        <dbReference type="ARBA" id="ARBA00037847"/>
    </source>
</evidence>
<dbReference type="GO" id="GO:0005886">
    <property type="term" value="C:plasma membrane"/>
    <property type="evidence" value="ECO:0007669"/>
    <property type="project" value="UniProtKB-SubCell"/>
</dbReference>
<keyword evidence="13" id="KW-1003">Cell membrane</keyword>
<gene>
    <name evidence="13" type="primary">atpF</name>
    <name evidence="15" type="ORF">SAMN05444142_101290</name>
</gene>
<dbReference type="GO" id="GO:0045259">
    <property type="term" value="C:proton-transporting ATP synthase complex"/>
    <property type="evidence" value="ECO:0007669"/>
    <property type="project" value="UniProtKB-KW"/>
</dbReference>
<evidence type="ECO:0000256" key="6">
    <source>
        <dbReference type="ARBA" id="ARBA00022989"/>
    </source>
</evidence>
<proteinExistence type="inferred from homology"/>
<keyword evidence="6 13" id="KW-1133">Transmembrane helix</keyword>
<evidence type="ECO:0000313" key="15">
    <source>
        <dbReference type="EMBL" id="SHJ44924.1"/>
    </source>
</evidence>
<dbReference type="InterPro" id="IPR002146">
    <property type="entry name" value="ATP_synth_b/b'su_bac/chlpt"/>
</dbReference>
<keyword evidence="16" id="KW-1185">Reference proteome</keyword>
<evidence type="ECO:0000256" key="13">
    <source>
        <dbReference type="HAMAP-Rule" id="MF_01398"/>
    </source>
</evidence>
<dbReference type="CDD" id="cd06503">
    <property type="entry name" value="ATP-synt_Fo_b"/>
    <property type="match status" value="1"/>
</dbReference>
<dbReference type="AlphaFoldDB" id="A0A1H0CFY2"/>
<evidence type="ECO:0000256" key="2">
    <source>
        <dbReference type="ARBA" id="ARBA00022448"/>
    </source>
</evidence>
<dbReference type="HAMAP" id="MF_01398">
    <property type="entry name" value="ATP_synth_b_bprime"/>
    <property type="match status" value="1"/>
</dbReference>
<keyword evidence="7 13" id="KW-0406">Ion transport</keyword>
<reference evidence="15 16" key="1">
    <citation type="submission" date="2016-11" db="EMBL/GenBank/DDBJ databases">
        <authorList>
            <person name="Varghese N."/>
            <person name="Submissions S."/>
        </authorList>
    </citation>
    <scope>NUCLEOTIDE SEQUENCE [LARGE SCALE GENOMIC DNA]</scope>
    <source>
        <strain evidence="15 16">DSM 29620</strain>
    </source>
</reference>
<dbReference type="GO" id="GO:0046961">
    <property type="term" value="F:proton-transporting ATPase activity, rotational mechanism"/>
    <property type="evidence" value="ECO:0007669"/>
    <property type="project" value="TreeGrafter"/>
</dbReference>
<keyword evidence="14" id="KW-0175">Coiled coil</keyword>
<evidence type="ECO:0000256" key="4">
    <source>
        <dbReference type="ARBA" id="ARBA00022692"/>
    </source>
</evidence>
<evidence type="ECO:0000256" key="10">
    <source>
        <dbReference type="ARBA" id="ARBA00025198"/>
    </source>
</evidence>
<accession>A0A1H0CFY2</accession>
<dbReference type="OrthoDB" id="466272at2"/>
<dbReference type="EMBL" id="FQZZ01000001">
    <property type="protein sequence ID" value="SHJ44924.1"/>
    <property type="molecule type" value="Genomic_DNA"/>
</dbReference>
<evidence type="ECO:0000256" key="7">
    <source>
        <dbReference type="ARBA" id="ARBA00023065"/>
    </source>
</evidence>
<keyword evidence="5 13" id="KW-0375">Hydrogen ion transport</keyword>
<keyword evidence="8 13" id="KW-0472">Membrane</keyword>
<dbReference type="GO" id="GO:0012505">
    <property type="term" value="C:endomembrane system"/>
    <property type="evidence" value="ECO:0007669"/>
    <property type="project" value="UniProtKB-SubCell"/>
</dbReference>
<comment type="function">
    <text evidence="11">Component of the F(0) channel, it forms part of the peripheral stalk, linking F(1) to F(0). The b'-subunit is a diverged and duplicated form of b found in plants and photosynthetic bacteria.</text>
</comment>